<dbReference type="GO" id="GO:0004386">
    <property type="term" value="F:helicase activity"/>
    <property type="evidence" value="ECO:0007669"/>
    <property type="project" value="UniProtKB-KW"/>
</dbReference>
<dbReference type="InterPro" id="IPR041679">
    <property type="entry name" value="DNA2/NAM7-like_C"/>
</dbReference>
<dbReference type="CDD" id="cd18808">
    <property type="entry name" value="SF1_C_Upf1"/>
    <property type="match status" value="1"/>
</dbReference>
<feature type="region of interest" description="Disordered" evidence="2">
    <location>
        <begin position="160"/>
        <end position="201"/>
    </location>
</feature>
<dbReference type="SUPFAM" id="SSF52540">
    <property type="entry name" value="P-loop containing nucleoside triphosphate hydrolases"/>
    <property type="match status" value="1"/>
</dbReference>
<feature type="compositionally biased region" description="Basic residues" evidence="2">
    <location>
        <begin position="166"/>
        <end position="182"/>
    </location>
</feature>
<dbReference type="EMBL" id="OZ004257">
    <property type="protein sequence ID" value="CAK7906777.1"/>
    <property type="molecule type" value="Genomic_DNA"/>
</dbReference>
<evidence type="ECO:0000256" key="1">
    <source>
        <dbReference type="ARBA" id="ARBA00022806"/>
    </source>
</evidence>
<protein>
    <submittedName>
        <fullName evidence="4">ATP-dependent RNA helicase Ecm32p</fullName>
    </submittedName>
</protein>
<dbReference type="InterPro" id="IPR027417">
    <property type="entry name" value="P-loop_NTPase"/>
</dbReference>
<dbReference type="InterPro" id="IPR045055">
    <property type="entry name" value="DNA2/NAM7-like"/>
</dbReference>
<proteinExistence type="predicted"/>
<feature type="domain" description="AAA+ ATPase" evidence="3">
    <location>
        <begin position="634"/>
        <end position="880"/>
    </location>
</feature>
<evidence type="ECO:0000259" key="3">
    <source>
        <dbReference type="SMART" id="SM00382"/>
    </source>
</evidence>
<dbReference type="Pfam" id="PF13086">
    <property type="entry name" value="AAA_11"/>
    <property type="match status" value="2"/>
</dbReference>
<organism evidence="4 5">
    <name type="scientific">[Candida] anglica</name>
    <dbReference type="NCBI Taxonomy" id="148631"/>
    <lineage>
        <taxon>Eukaryota</taxon>
        <taxon>Fungi</taxon>
        <taxon>Dikarya</taxon>
        <taxon>Ascomycota</taxon>
        <taxon>Saccharomycotina</taxon>
        <taxon>Pichiomycetes</taxon>
        <taxon>Debaryomycetaceae</taxon>
        <taxon>Kurtzmaniella</taxon>
    </lineage>
</organism>
<gene>
    <name evidence="4" type="primary">ECM32</name>
    <name evidence="4" type="ORF">CAAN4_E02322</name>
</gene>
<dbReference type="PANTHER" id="PTHR10887:SF317">
    <property type="entry name" value="ATP-DEPENDENT RNA HELICASE ECM32-RELATED"/>
    <property type="match status" value="1"/>
</dbReference>
<dbReference type="InterPro" id="IPR003593">
    <property type="entry name" value="AAA+_ATPase"/>
</dbReference>
<evidence type="ECO:0000313" key="4">
    <source>
        <dbReference type="EMBL" id="CAK7906777.1"/>
    </source>
</evidence>
<feature type="compositionally biased region" description="Low complexity" evidence="2">
    <location>
        <begin position="253"/>
        <end position="267"/>
    </location>
</feature>
<feature type="region of interest" description="Disordered" evidence="2">
    <location>
        <begin position="221"/>
        <end position="428"/>
    </location>
</feature>
<accession>A0ABP0EC19</accession>
<name>A0ABP0EC19_9ASCO</name>
<feature type="compositionally biased region" description="Polar residues" evidence="2">
    <location>
        <begin position="275"/>
        <end position="284"/>
    </location>
</feature>
<keyword evidence="1 4" id="KW-0547">Nucleotide-binding</keyword>
<dbReference type="SMART" id="SM00382">
    <property type="entry name" value="AAA"/>
    <property type="match status" value="1"/>
</dbReference>
<keyword evidence="5" id="KW-1185">Reference proteome</keyword>
<dbReference type="PANTHER" id="PTHR10887">
    <property type="entry name" value="DNA2/NAM7 HELICASE FAMILY"/>
    <property type="match status" value="1"/>
</dbReference>
<reference evidence="4 5" key="1">
    <citation type="submission" date="2024-01" db="EMBL/GenBank/DDBJ databases">
        <authorList>
            <consortium name="Genoscope - CEA"/>
            <person name="William W."/>
        </authorList>
    </citation>
    <scope>NUCLEOTIDE SEQUENCE [LARGE SCALE GENOMIC DNA]</scope>
    <source>
        <strain evidence="4 5">29B2s-10</strain>
    </source>
</reference>
<dbReference type="InterPro" id="IPR047187">
    <property type="entry name" value="SF1_C_Upf1"/>
</dbReference>
<dbReference type="Proteomes" id="UP001497600">
    <property type="component" value="Chromosome E"/>
</dbReference>
<feature type="compositionally biased region" description="Basic and acidic residues" evidence="2">
    <location>
        <begin position="345"/>
        <end position="362"/>
    </location>
</feature>
<feature type="compositionally biased region" description="Basic and acidic residues" evidence="2">
    <location>
        <begin position="397"/>
        <end position="408"/>
    </location>
</feature>
<feature type="compositionally biased region" description="Polar residues" evidence="2">
    <location>
        <begin position="222"/>
        <end position="247"/>
    </location>
</feature>
<feature type="compositionally biased region" description="Basic and acidic residues" evidence="2">
    <location>
        <begin position="287"/>
        <end position="312"/>
    </location>
</feature>
<dbReference type="Gene3D" id="3.40.50.300">
    <property type="entry name" value="P-loop containing nucleotide triphosphate hydrolases"/>
    <property type="match status" value="2"/>
</dbReference>
<keyword evidence="1 4" id="KW-0347">Helicase</keyword>
<dbReference type="InterPro" id="IPR041677">
    <property type="entry name" value="DNA2/NAM7_AAA_11"/>
</dbReference>
<keyword evidence="1 4" id="KW-0067">ATP-binding</keyword>
<dbReference type="Pfam" id="PF13087">
    <property type="entry name" value="AAA_12"/>
    <property type="match status" value="1"/>
</dbReference>
<sequence length="1087" mass="121894">MVTFSCSTCNTTTEESDMLKHLSTTRHKNVIYDPLQETIACEECSDTNIHQLSISRFGLSDMALLCALCLGKEEKPATQYSLSNGSLLKKLGDYYRFRDISCSICNSEKHLSVGKGKRGQVIVCRNCIPKIEEKIEFVAEDSDNFLYALLGIKEFVPPKSSGKSFGARRGRKVGRKGGKRGKAAGARSVSKDGDEKSSHFHNARASAMAIKSGKTILAVGSSDVSPLQSKSSSKNNSRAPSRSSTPKFGQKSGGNTSTKSNSTTPSKSFKKSEPATKTTSTQKANSKKIENTSPKENRKVPKTDNAVREQKPTKAGKKQQNVGGSKSVKAVDNQKPSQKPVNRGKKSEDPQKSEDKQGKQNESKPPIKQPAKSAKPNKREVSLKSDSKPTKANSAKTKVETSKSESTKKTPGIAIPSHIKKYETSPEPPLTFESMTKYFQEMSHNLFLEEKLSIQLSNNSIINPEDMKLEWYADQDKKHKQFKVTVPLTEEILNRLMSKKMQQIRKVPFSVNQAIFLILGEDIPWFGNIVTAEAKSAQKGRRGGMKIFEMVVELYKWNTQPLPTSVDVRLLKILPASIPVSRVFMAMSRIENPKFIKMLLGKEPIRQIVFRNYLKFTKDTFNDSQKVAIQSVLNNSITVLQGPPGTGKTSTIYEIILQLLENLSTYPILVVAASNIAIDNIAEKLIGNHQRSILRIVSNEKEKEYTRDHPLGSICLHHKVYDSLPNNLKETINDLRNPRATVSQNQFKKLLTQQIDVSDTLIAQAKVIFTTTVVAGGNQLKSVKKLPVVIMDEATQSSEPTTLIPLSMPGVEKFVFVGDQKQLSSFSQVPNLSLSLFERVLLNGTYRTPHMLDTQYRMHPSISDFPRRRFYQSLLKDGIGAEDRKMDKIPDNPVYFWDTCRKHQEGRVRIGFREDRGFTYSNKGEVSFVTEVLTKLIYEKGVKRSDIGVITPYRGQRDLISSILVENDLINPEKNDILVEVDRDDIYNDSKPVTIHTVSDIMIASIDAFQGREKNFLIMSCVRSNETNKIGFLSDERRLNVALTRAKYGLIIIGDVECLRSGDSLWKEYLDDLEQKSCIFKEKDFNY</sequence>
<keyword evidence="1 4" id="KW-0378">Hydrolase</keyword>
<feature type="compositionally biased region" description="Basic and acidic residues" evidence="2">
    <location>
        <begin position="189"/>
        <end position="198"/>
    </location>
</feature>
<evidence type="ECO:0000313" key="5">
    <source>
        <dbReference type="Proteomes" id="UP001497600"/>
    </source>
</evidence>
<evidence type="ECO:0000256" key="2">
    <source>
        <dbReference type="SAM" id="MobiDB-lite"/>
    </source>
</evidence>
<feature type="compositionally biased region" description="Basic and acidic residues" evidence="2">
    <location>
        <begin position="377"/>
        <end position="389"/>
    </location>
</feature>